<keyword evidence="1" id="KW-0472">Membrane</keyword>
<sequence>MALISNEDISYSIEFFNFKNFNLKGFREPKDFYDSGVMKMWKNISVFNTRSTKISNCKMTQNEPYKISMVNLTFYRYSLILLYKIPTLLFYILNRNLKFRNLKYQKLTWILAAKHRKRAILINDQYAAHYSQKYPFHNLFISKSQHLNKKPLQLN</sequence>
<keyword evidence="1" id="KW-0812">Transmembrane</keyword>
<gene>
    <name evidence="2" type="ORF">BpHYR1_027620</name>
</gene>
<evidence type="ECO:0000313" key="2">
    <source>
        <dbReference type="EMBL" id="RNA30607.1"/>
    </source>
</evidence>
<organism evidence="2 3">
    <name type="scientific">Brachionus plicatilis</name>
    <name type="common">Marine rotifer</name>
    <name type="synonym">Brachionus muelleri</name>
    <dbReference type="NCBI Taxonomy" id="10195"/>
    <lineage>
        <taxon>Eukaryota</taxon>
        <taxon>Metazoa</taxon>
        <taxon>Spiralia</taxon>
        <taxon>Gnathifera</taxon>
        <taxon>Rotifera</taxon>
        <taxon>Eurotatoria</taxon>
        <taxon>Monogononta</taxon>
        <taxon>Pseudotrocha</taxon>
        <taxon>Ploima</taxon>
        <taxon>Brachionidae</taxon>
        <taxon>Brachionus</taxon>
    </lineage>
</organism>
<feature type="transmembrane region" description="Helical" evidence="1">
    <location>
        <begin position="74"/>
        <end position="93"/>
    </location>
</feature>
<accession>A0A3M7S4R7</accession>
<evidence type="ECO:0000313" key="3">
    <source>
        <dbReference type="Proteomes" id="UP000276133"/>
    </source>
</evidence>
<proteinExistence type="predicted"/>
<protein>
    <submittedName>
        <fullName evidence="2">Uncharacterized protein</fullName>
    </submittedName>
</protein>
<dbReference type="EMBL" id="REGN01002067">
    <property type="protein sequence ID" value="RNA30607.1"/>
    <property type="molecule type" value="Genomic_DNA"/>
</dbReference>
<comment type="caution">
    <text evidence="2">The sequence shown here is derived from an EMBL/GenBank/DDBJ whole genome shotgun (WGS) entry which is preliminary data.</text>
</comment>
<dbReference type="AlphaFoldDB" id="A0A3M7S4R7"/>
<dbReference type="Proteomes" id="UP000276133">
    <property type="component" value="Unassembled WGS sequence"/>
</dbReference>
<name>A0A3M7S4R7_BRAPC</name>
<keyword evidence="1" id="KW-1133">Transmembrane helix</keyword>
<reference evidence="2 3" key="1">
    <citation type="journal article" date="2018" name="Sci. Rep.">
        <title>Genomic signatures of local adaptation to the degree of environmental predictability in rotifers.</title>
        <authorList>
            <person name="Franch-Gras L."/>
            <person name="Hahn C."/>
            <person name="Garcia-Roger E.M."/>
            <person name="Carmona M.J."/>
            <person name="Serra M."/>
            <person name="Gomez A."/>
        </authorList>
    </citation>
    <scope>NUCLEOTIDE SEQUENCE [LARGE SCALE GENOMIC DNA]</scope>
    <source>
        <strain evidence="2">HYR1</strain>
    </source>
</reference>
<keyword evidence="3" id="KW-1185">Reference proteome</keyword>
<evidence type="ECO:0000256" key="1">
    <source>
        <dbReference type="SAM" id="Phobius"/>
    </source>
</evidence>